<name>A0A2P5Z194_9XANT</name>
<dbReference type="OrthoDB" id="9903809at2"/>
<evidence type="ECO:0000256" key="1">
    <source>
        <dbReference type="SAM" id="Phobius"/>
    </source>
</evidence>
<dbReference type="RefSeq" id="WP_010343929.1">
    <property type="nucleotide sequence ID" value="NZ_CP132343.1"/>
</dbReference>
<reference evidence="3 4" key="1">
    <citation type="submission" date="2016-08" db="EMBL/GenBank/DDBJ databases">
        <authorList>
            <person name="Seilhamer J.J."/>
        </authorList>
    </citation>
    <scope>NUCLEOTIDE SEQUENCE [LARGE SCALE GENOMIC DNA]</scope>
    <source>
        <strain evidence="3 4">CFBP4641</strain>
    </source>
</reference>
<dbReference type="Proteomes" id="UP000247346">
    <property type="component" value="Unassembled WGS sequence"/>
</dbReference>
<sequence length="153" mass="16441">MQSHKIRFIIIALLCLGVTIASAVTFFSRPAAVPTHLAEADGTVEKVDATQRKGRLQSVNFTLAPAGDAFEYSSVLPGIDALWGRLKVGSPVRVTFDDADGKRSIWGLRLGDDVVLTPEQALQARRKNGQVGAMIGLIALLGAGYFLHRARKA</sequence>
<evidence type="ECO:0008006" key="5">
    <source>
        <dbReference type="Google" id="ProtNLM"/>
    </source>
</evidence>
<protein>
    <recommendedName>
        <fullName evidence="5">DUF3592 domain-containing protein</fullName>
    </recommendedName>
</protein>
<evidence type="ECO:0000313" key="4">
    <source>
        <dbReference type="Proteomes" id="UP000247346"/>
    </source>
</evidence>
<accession>A0A2P5Z194</accession>
<proteinExistence type="predicted"/>
<keyword evidence="2" id="KW-0732">Signal</keyword>
<dbReference type="AlphaFoldDB" id="A0A2P5Z194"/>
<evidence type="ECO:0000256" key="2">
    <source>
        <dbReference type="SAM" id="SignalP"/>
    </source>
</evidence>
<feature type="transmembrane region" description="Helical" evidence="1">
    <location>
        <begin position="129"/>
        <end position="147"/>
    </location>
</feature>
<keyword evidence="1" id="KW-1133">Transmembrane helix</keyword>
<organism evidence="3 4">
    <name type="scientific">Xanthomonas sacchari</name>
    <dbReference type="NCBI Taxonomy" id="56458"/>
    <lineage>
        <taxon>Bacteria</taxon>
        <taxon>Pseudomonadati</taxon>
        <taxon>Pseudomonadota</taxon>
        <taxon>Gammaproteobacteria</taxon>
        <taxon>Lysobacterales</taxon>
        <taxon>Lysobacteraceae</taxon>
        <taxon>Xanthomonas</taxon>
    </lineage>
</organism>
<feature type="chain" id="PRO_5015195492" description="DUF3592 domain-containing protein" evidence="2">
    <location>
        <begin position="24"/>
        <end position="153"/>
    </location>
</feature>
<keyword evidence="1" id="KW-0812">Transmembrane</keyword>
<gene>
    <name evidence="3" type="ORF">XsacCFBP4641_15135</name>
</gene>
<comment type="caution">
    <text evidence="3">The sequence shown here is derived from an EMBL/GenBank/DDBJ whole genome shotgun (WGS) entry which is preliminary data.</text>
</comment>
<dbReference type="EMBL" id="MDEK01000014">
    <property type="protein sequence ID" value="PPU81223.1"/>
    <property type="molecule type" value="Genomic_DNA"/>
</dbReference>
<evidence type="ECO:0000313" key="3">
    <source>
        <dbReference type="EMBL" id="PPU81223.1"/>
    </source>
</evidence>
<feature type="signal peptide" evidence="2">
    <location>
        <begin position="1"/>
        <end position="23"/>
    </location>
</feature>
<keyword evidence="1" id="KW-0472">Membrane</keyword>
<dbReference type="GeneID" id="93878868"/>